<accession>A0ABV8MSL5</accession>
<protein>
    <submittedName>
        <fullName evidence="1">Uncharacterized protein</fullName>
    </submittedName>
</protein>
<dbReference type="Proteomes" id="UP001595791">
    <property type="component" value="Unassembled WGS sequence"/>
</dbReference>
<dbReference type="RefSeq" id="WP_378167004.1">
    <property type="nucleotide sequence ID" value="NZ_JBHSBU010000001.1"/>
</dbReference>
<evidence type="ECO:0000313" key="1">
    <source>
        <dbReference type="EMBL" id="MFC4161263.1"/>
    </source>
</evidence>
<name>A0ABV8MSL5_9NEIS</name>
<proteinExistence type="predicted"/>
<organism evidence="1 2">
    <name type="scientific">Chitinimonas lacunae</name>
    <dbReference type="NCBI Taxonomy" id="1963018"/>
    <lineage>
        <taxon>Bacteria</taxon>
        <taxon>Pseudomonadati</taxon>
        <taxon>Pseudomonadota</taxon>
        <taxon>Betaproteobacteria</taxon>
        <taxon>Neisseriales</taxon>
        <taxon>Chitinibacteraceae</taxon>
        <taxon>Chitinimonas</taxon>
    </lineage>
</organism>
<sequence>MAVLKPEINSWWFEVDESIPSLSEGNPAQVLEGFLICLWNCLSIFREGRRVFSSELIFSRRWIKVFGEDSKGFDKERVCVELSGLFPAEIKARIMDILISNQETSGYVIPGSIEVRGLFKPLGTDVLPAEIVLEFCYVGIRVIKIRAHGEEWLPFSLDGKKVNQFHKLYAEFLSDCLEEVEQELGVKPIYDDYTDFCQVVHYRLENLRDGCGDLLGVDEKGRALPASE</sequence>
<keyword evidence="2" id="KW-1185">Reference proteome</keyword>
<gene>
    <name evidence="1" type="ORF">ACFOW7_18145</name>
</gene>
<reference evidence="2" key="1">
    <citation type="journal article" date="2019" name="Int. J. Syst. Evol. Microbiol.">
        <title>The Global Catalogue of Microorganisms (GCM) 10K type strain sequencing project: providing services to taxonomists for standard genome sequencing and annotation.</title>
        <authorList>
            <consortium name="The Broad Institute Genomics Platform"/>
            <consortium name="The Broad Institute Genome Sequencing Center for Infectious Disease"/>
            <person name="Wu L."/>
            <person name="Ma J."/>
        </authorList>
    </citation>
    <scope>NUCLEOTIDE SEQUENCE [LARGE SCALE GENOMIC DNA]</scope>
    <source>
        <strain evidence="2">LMG 29894</strain>
    </source>
</reference>
<comment type="caution">
    <text evidence="1">The sequence shown here is derived from an EMBL/GenBank/DDBJ whole genome shotgun (WGS) entry which is preliminary data.</text>
</comment>
<evidence type="ECO:0000313" key="2">
    <source>
        <dbReference type="Proteomes" id="UP001595791"/>
    </source>
</evidence>
<dbReference type="EMBL" id="JBHSBU010000001">
    <property type="protein sequence ID" value="MFC4161263.1"/>
    <property type="molecule type" value="Genomic_DNA"/>
</dbReference>